<feature type="transmembrane region" description="Helical" evidence="1">
    <location>
        <begin position="256"/>
        <end position="277"/>
    </location>
</feature>
<sequence length="472" mass="48397">MIDVPPRSRAALVSQACICAVIAVSLAEIVHPAPALGWIAGAAIAVYFALEWRRFTLASWVPVGLSAALLALALARGVAPAAIEDGLARMAFLASLLALLGILRVVAGDAPAIAEAGRYLTAQPPGRRYLALASGGNIFGLLINLGGLAILLEMAVRALDADTRASAAVRAVRLRRMTVAVLRGFSLLPLWSPFGFGMNTLLLAMPGLSYARLGPPGIAVALVFLAAGWVLDRATAPARTPGVTPAHAEPGDRAGLIRLILHVAALGALVFAIGEVARQDFQHALLLAVPAYSLGWAAVLGRHQPGGAGAAVRRTAVMTVRRFPLAAGEIAIFASAGLLSVLALELIPVERVQALVASLHASGGVVIVALNLTLFGLASLGINPIITAAVAGALVTRLDIPGLTDLAAALSLAGSWSLVMIFSPVITTVAYAAALVGQTPVTVGPRWNGVYCLAGLVLWTGAMAGLVKLGWV</sequence>
<feature type="transmembrane region" description="Helical" evidence="1">
    <location>
        <begin position="218"/>
        <end position="236"/>
    </location>
</feature>
<proteinExistence type="predicted"/>
<protein>
    <submittedName>
        <fullName evidence="2">Uncharacterized protein</fullName>
    </submittedName>
</protein>
<keyword evidence="1" id="KW-0812">Transmembrane</keyword>
<feature type="transmembrane region" description="Helical" evidence="1">
    <location>
        <begin position="284"/>
        <end position="303"/>
    </location>
</feature>
<feature type="transmembrane region" description="Helical" evidence="1">
    <location>
        <begin position="323"/>
        <end position="344"/>
    </location>
</feature>
<feature type="transmembrane region" description="Helical" evidence="1">
    <location>
        <begin position="128"/>
        <end position="152"/>
    </location>
</feature>
<feature type="transmembrane region" description="Helical" evidence="1">
    <location>
        <begin position="87"/>
        <end position="107"/>
    </location>
</feature>
<feature type="transmembrane region" description="Helical" evidence="1">
    <location>
        <begin position="415"/>
        <end position="437"/>
    </location>
</feature>
<keyword evidence="1" id="KW-1133">Transmembrane helix</keyword>
<accession>A0A099G9Z4</accession>
<comment type="caution">
    <text evidence="2">The sequence shown here is derived from an EMBL/GenBank/DDBJ whole genome shotgun (WGS) entry which is preliminary data.</text>
</comment>
<feature type="transmembrane region" description="Helical" evidence="1">
    <location>
        <begin position="365"/>
        <end position="395"/>
    </location>
</feature>
<reference evidence="2 3" key="2">
    <citation type="submission" date="2014-10" db="EMBL/GenBank/DDBJ databases">
        <title>Paracoccus sanguinis sp. nov., isolated from clinical specimens of New York State patients.</title>
        <authorList>
            <person name="Mingle L.A."/>
            <person name="Cole J.A."/>
            <person name="Lapierre P."/>
            <person name="Musser K.A."/>
        </authorList>
    </citation>
    <scope>NUCLEOTIDE SEQUENCE [LARGE SCALE GENOMIC DNA]</scope>
    <source>
        <strain evidence="2 3">5503</strain>
    </source>
</reference>
<name>A0A099G9Z4_9RHOB</name>
<reference evidence="2 3" key="1">
    <citation type="submission" date="2014-09" db="EMBL/GenBank/DDBJ databases">
        <authorList>
            <person name="McGinnis J.M."/>
            <person name="Wolfgang W.J."/>
        </authorList>
    </citation>
    <scope>NUCLEOTIDE SEQUENCE [LARGE SCALE GENOMIC DNA]</scope>
    <source>
        <strain evidence="2 3">5503</strain>
    </source>
</reference>
<dbReference type="AlphaFoldDB" id="A0A099G9Z4"/>
<evidence type="ECO:0000256" key="1">
    <source>
        <dbReference type="SAM" id="Phobius"/>
    </source>
</evidence>
<organism evidence="2 3">
    <name type="scientific">Paracoccus sanguinis</name>
    <dbReference type="NCBI Taxonomy" id="1545044"/>
    <lineage>
        <taxon>Bacteria</taxon>
        <taxon>Pseudomonadati</taxon>
        <taxon>Pseudomonadota</taxon>
        <taxon>Alphaproteobacteria</taxon>
        <taxon>Rhodobacterales</taxon>
        <taxon>Paracoccaceae</taxon>
        <taxon>Paracoccus</taxon>
    </lineage>
</organism>
<evidence type="ECO:0000313" key="3">
    <source>
        <dbReference type="Proteomes" id="UP000029858"/>
    </source>
</evidence>
<feature type="transmembrane region" description="Helical" evidence="1">
    <location>
        <begin position="57"/>
        <end position="75"/>
    </location>
</feature>
<keyword evidence="1" id="KW-0472">Membrane</keyword>
<gene>
    <name evidence="2" type="ORF">IX56_16215</name>
</gene>
<evidence type="ECO:0000313" key="2">
    <source>
        <dbReference type="EMBL" id="KGJ19422.1"/>
    </source>
</evidence>
<dbReference type="Proteomes" id="UP000029858">
    <property type="component" value="Unassembled WGS sequence"/>
</dbReference>
<dbReference type="EMBL" id="JRKQ01000135">
    <property type="protein sequence ID" value="KGJ19422.1"/>
    <property type="molecule type" value="Genomic_DNA"/>
</dbReference>
<feature type="transmembrane region" description="Helical" evidence="1">
    <location>
        <begin position="449"/>
        <end position="471"/>
    </location>
</feature>